<dbReference type="CDD" id="cd00130">
    <property type="entry name" value="PAS"/>
    <property type="match status" value="1"/>
</dbReference>
<comment type="catalytic activity">
    <reaction evidence="1">
        <text>ATP + protein L-histidine = ADP + protein N-phospho-L-histidine.</text>
        <dbReference type="EC" id="2.7.13.3"/>
    </reaction>
</comment>
<evidence type="ECO:0000256" key="12">
    <source>
        <dbReference type="ARBA" id="ARBA00023012"/>
    </source>
</evidence>
<evidence type="ECO:0000256" key="10">
    <source>
        <dbReference type="ARBA" id="ARBA00022840"/>
    </source>
</evidence>
<dbReference type="Gene3D" id="1.10.287.130">
    <property type="match status" value="1"/>
</dbReference>
<dbReference type="CDD" id="cd01007">
    <property type="entry name" value="PBP2_BvgS_HisK_like"/>
    <property type="match status" value="1"/>
</dbReference>
<gene>
    <name evidence="23" type="ORF">DU002_06065</name>
</gene>
<feature type="domain" description="Response regulatory" evidence="20">
    <location>
        <begin position="1083"/>
        <end position="1201"/>
    </location>
</feature>
<feature type="transmembrane region" description="Helical" evidence="18">
    <location>
        <begin position="319"/>
        <end position="337"/>
    </location>
</feature>
<name>A0A368NN45_9GAMM</name>
<keyword evidence="4" id="KW-1003">Cell membrane</keyword>
<dbReference type="InterPro" id="IPR004358">
    <property type="entry name" value="Sig_transdc_His_kin-like_C"/>
</dbReference>
<keyword evidence="24" id="KW-1185">Reference proteome</keyword>
<evidence type="ECO:0000256" key="4">
    <source>
        <dbReference type="ARBA" id="ARBA00022475"/>
    </source>
</evidence>
<dbReference type="FunFam" id="3.30.565.10:FF:000010">
    <property type="entry name" value="Sensor histidine kinase RcsC"/>
    <property type="match status" value="1"/>
</dbReference>
<evidence type="ECO:0000259" key="19">
    <source>
        <dbReference type="PROSITE" id="PS50109"/>
    </source>
</evidence>
<keyword evidence="11 18" id="KW-1133">Transmembrane helix</keyword>
<dbReference type="SUPFAM" id="SSF52172">
    <property type="entry name" value="CheY-like"/>
    <property type="match status" value="2"/>
</dbReference>
<evidence type="ECO:0000256" key="5">
    <source>
        <dbReference type="ARBA" id="ARBA00022553"/>
    </source>
</evidence>
<dbReference type="InterPro" id="IPR005467">
    <property type="entry name" value="His_kinase_dom"/>
</dbReference>
<keyword evidence="8" id="KW-0547">Nucleotide-binding</keyword>
<dbReference type="InterPro" id="IPR036641">
    <property type="entry name" value="HPT_dom_sf"/>
</dbReference>
<dbReference type="GO" id="GO:0005524">
    <property type="term" value="F:ATP binding"/>
    <property type="evidence" value="ECO:0007669"/>
    <property type="project" value="UniProtKB-KW"/>
</dbReference>
<dbReference type="Pfam" id="PF00072">
    <property type="entry name" value="Response_reg"/>
    <property type="match status" value="2"/>
</dbReference>
<dbReference type="PRINTS" id="PR00344">
    <property type="entry name" value="BCTRLSENSOR"/>
</dbReference>
<evidence type="ECO:0000259" key="22">
    <source>
        <dbReference type="PROSITE" id="PS50894"/>
    </source>
</evidence>
<dbReference type="GO" id="GO:0000155">
    <property type="term" value="F:phosphorelay sensor kinase activity"/>
    <property type="evidence" value="ECO:0007669"/>
    <property type="project" value="InterPro"/>
</dbReference>
<dbReference type="Pfam" id="PF02518">
    <property type="entry name" value="HATPase_c"/>
    <property type="match status" value="1"/>
</dbReference>
<evidence type="ECO:0000256" key="15">
    <source>
        <dbReference type="ARBA" id="ARBA00068150"/>
    </source>
</evidence>
<keyword evidence="13 18" id="KW-0472">Membrane</keyword>
<comment type="subcellular location">
    <subcellularLocation>
        <location evidence="2">Cell membrane</location>
        <topology evidence="2">Multi-pass membrane protein</topology>
    </subcellularLocation>
</comment>
<feature type="modified residue" description="4-aspartylphosphate" evidence="17">
    <location>
        <position position="1278"/>
    </location>
</feature>
<evidence type="ECO:0000256" key="2">
    <source>
        <dbReference type="ARBA" id="ARBA00004651"/>
    </source>
</evidence>
<dbReference type="InterPro" id="IPR008207">
    <property type="entry name" value="Sig_transdc_His_kin_Hpt_dom"/>
</dbReference>
<dbReference type="Pfam" id="PF00989">
    <property type="entry name" value="PAS"/>
    <property type="match status" value="1"/>
</dbReference>
<dbReference type="NCBIfam" id="TIGR00229">
    <property type="entry name" value="sensory_box"/>
    <property type="match status" value="1"/>
</dbReference>
<dbReference type="SUPFAM" id="SSF47384">
    <property type="entry name" value="Homodimeric domain of signal transducing histidine kinase"/>
    <property type="match status" value="1"/>
</dbReference>
<dbReference type="SUPFAM" id="SSF47226">
    <property type="entry name" value="Histidine-containing phosphotransfer domain, HPT domain"/>
    <property type="match status" value="1"/>
</dbReference>
<keyword evidence="5 17" id="KW-0597">Phosphoprotein</keyword>
<dbReference type="PROSITE" id="PS50894">
    <property type="entry name" value="HPT"/>
    <property type="match status" value="1"/>
</dbReference>
<keyword evidence="12" id="KW-0902">Two-component regulatory system</keyword>
<dbReference type="GO" id="GO:0006355">
    <property type="term" value="P:regulation of DNA-templated transcription"/>
    <property type="evidence" value="ECO:0007669"/>
    <property type="project" value="InterPro"/>
</dbReference>
<evidence type="ECO:0000256" key="17">
    <source>
        <dbReference type="PROSITE-ProRule" id="PRU00169"/>
    </source>
</evidence>
<evidence type="ECO:0000313" key="23">
    <source>
        <dbReference type="EMBL" id="RCU50889.1"/>
    </source>
</evidence>
<evidence type="ECO:0000256" key="1">
    <source>
        <dbReference type="ARBA" id="ARBA00000085"/>
    </source>
</evidence>
<evidence type="ECO:0000256" key="14">
    <source>
        <dbReference type="ARBA" id="ARBA00064003"/>
    </source>
</evidence>
<dbReference type="SMART" id="SM00062">
    <property type="entry name" value="PBPb"/>
    <property type="match status" value="1"/>
</dbReference>
<keyword evidence="7 18" id="KW-0812">Transmembrane</keyword>
<organism evidence="23 24">
    <name type="scientific">Corallincola holothuriorum</name>
    <dbReference type="NCBI Taxonomy" id="2282215"/>
    <lineage>
        <taxon>Bacteria</taxon>
        <taxon>Pseudomonadati</taxon>
        <taxon>Pseudomonadota</taxon>
        <taxon>Gammaproteobacteria</taxon>
        <taxon>Alteromonadales</taxon>
        <taxon>Psychromonadaceae</taxon>
        <taxon>Corallincola</taxon>
    </lineage>
</organism>
<dbReference type="SMART" id="SM00387">
    <property type="entry name" value="HATPase_c"/>
    <property type="match status" value="1"/>
</dbReference>
<dbReference type="InterPro" id="IPR003661">
    <property type="entry name" value="HisK_dim/P_dom"/>
</dbReference>
<evidence type="ECO:0000259" key="20">
    <source>
        <dbReference type="PROSITE" id="PS50110"/>
    </source>
</evidence>
<dbReference type="InterPro" id="IPR011006">
    <property type="entry name" value="CheY-like_superfamily"/>
</dbReference>
<dbReference type="Pfam" id="PF00512">
    <property type="entry name" value="HisKA"/>
    <property type="match status" value="1"/>
</dbReference>
<evidence type="ECO:0000256" key="6">
    <source>
        <dbReference type="ARBA" id="ARBA00022679"/>
    </source>
</evidence>
<dbReference type="CDD" id="cd00156">
    <property type="entry name" value="REC"/>
    <property type="match status" value="1"/>
</dbReference>
<feature type="domain" description="PAS" evidence="21">
    <location>
        <begin position="706"/>
        <end position="776"/>
    </location>
</feature>
<comment type="subunit">
    <text evidence="14">At low DSF concentrations, interacts with RpfF.</text>
</comment>
<evidence type="ECO:0000256" key="11">
    <source>
        <dbReference type="ARBA" id="ARBA00022989"/>
    </source>
</evidence>
<dbReference type="CDD" id="cd16922">
    <property type="entry name" value="HATPase_EvgS-ArcB-TorS-like"/>
    <property type="match status" value="1"/>
</dbReference>
<feature type="domain" description="Histidine kinase" evidence="19">
    <location>
        <begin position="844"/>
        <end position="1057"/>
    </location>
</feature>
<sequence>MTVAISTLLSLATAEEQPLPADLAEWVEKNPVVYYSPSGDIPPDDFINAKGQHEGFAIDFYQALDAVLPIRFVPLQVRSWGEQMAGLKAGEIDIVSVCAETPERAKHFHFSDPIVNQIPGFIIKKDNPILANISNWSEDFKIGNTHGSALIEYLNDHQFAAELVTTKDYEEGVIKVASGDLDVFLAYKATANYWARLGRLTSLRFVPFPNVPAEPNNMCVRQGAKPLAALINWGIDRLGPDEMDRIRHTWYRDNLNDITEDSHTGINQSLSPNKSDQLLIATSVGFGLVFTVISIIFLRLHRTDRLADFFGQKKFRHGFIALVLIICGLFSTSLFFASDSFKQSAYQSYFDQLHIAEEGTETILFEWFNEKRNQADLIINRDFSILTQILIQLAQISDQNGETVSDIDSQLLQKSPVQTKLRDYISSRVNLTEATGYFILGPGNLTLASDNSNDIGKINYLNTEVPDLLARAWDGETVLVPPLRSHVHFFQESSDPIKPPTMFLLSPVANPQGHVIAIFARRFDPKAGFSSVFRAARIGQTGEVYAINSAGEFITRSRFETEMIENGQLKGSLTSILALEITPAARANLLSNIMQPDQIGHKRVQGYLNYRNDQVIGEWHWLEDFGIATVAEVRTDEVLKNYRNIANLMMATLAVALITILSIAGFMLYVGQRAHEVNTRSRSQLEQLVSERTEELQVKQALLAQSEQDTRTLLDSAPTAMLTLTTDGTVVQANQEAITLLQRSEQTICNNGFVELFLPSQQHEVTEALRGYFADSKTQELLPDTTLQCPLPNGQTIFVEVSLTPIQLSDEILTVIAIRNVTAAHEAAQALKDASQAKSDFLANMSHEIRTPMNAIIGMSSLALDTDLGRKARNYVSKANKAAVSLLGIINDILDFSKIEAGKLEMESVPFRLDDTMEGLGTLLSVQAEDKSLELLFDVDRRLPKQLLGDPLRLHQILLNLGSNAVKFTDEGEVVISVKELERHGERLKLEFSVRDTGIGMTSEQQARLFQSFSQADTSTTRKYGGTGLGLTISKRLVELMGGEIWLTSEQGKGSNFIFSGWFELDPNHNESEDSPLRLDGLRVLLVDDNPSALEVLGNIMSSFGCEVMSTSSGEKAITLMKEDNRVFDLAIVDWKMPDMDGIDTCLELKKLSSGNLRGFIMVSATAKDQVQKDAASRGIDSFLKKPLTASSVFDAMMSILGQEYQLTQRAAARATEDRSSRDKLAGAHLLLVEDNELNQELAIDLLKDAGISVELAENGEIAVEMAREKTFDGILMDIQMPIMDGYTATAKIREFNNDISIIAMTANAMSGDREKVLAAGMNDYISKPIQVNEMFATIAKWITPAHTALAAMPMPSGPSVVDDVMEQAFKFIDAKAGLQTCNGNPALYAKLLRRFIDGQSDFHERFSEFWGELEWLDATRIAHTLKGNAGNIGAKALQAVAGELELATSNQAEHEVIATLLHKTQNELNGVLEDLRVLFDQDESADADGEFASPELIRERFEQLEQYISNYDSEALEVVEELAEHQFSPAIQDKLKQLARHIQEYDFESGQDSLEALRLVLPVS</sequence>
<dbReference type="Pfam" id="PF01627">
    <property type="entry name" value="Hpt"/>
    <property type="match status" value="1"/>
</dbReference>
<dbReference type="SMART" id="SM00091">
    <property type="entry name" value="PAS"/>
    <property type="match status" value="1"/>
</dbReference>
<dbReference type="EC" id="2.7.13.3" evidence="3"/>
<dbReference type="Proteomes" id="UP000252558">
    <property type="component" value="Unassembled WGS sequence"/>
</dbReference>
<dbReference type="Gene3D" id="1.20.120.160">
    <property type="entry name" value="HPT domain"/>
    <property type="match status" value="1"/>
</dbReference>
<dbReference type="PROSITE" id="PS50112">
    <property type="entry name" value="PAS"/>
    <property type="match status" value="1"/>
</dbReference>
<dbReference type="SUPFAM" id="SSF53850">
    <property type="entry name" value="Periplasmic binding protein-like II"/>
    <property type="match status" value="1"/>
</dbReference>
<dbReference type="Pfam" id="PF00497">
    <property type="entry name" value="SBP_bac_3"/>
    <property type="match status" value="1"/>
</dbReference>
<comment type="caution">
    <text evidence="23">The sequence shown here is derived from an EMBL/GenBank/DDBJ whole genome shotgun (WGS) entry which is preliminary data.</text>
</comment>
<dbReference type="InterPro" id="IPR013767">
    <property type="entry name" value="PAS_fold"/>
</dbReference>
<dbReference type="PANTHER" id="PTHR45339:SF1">
    <property type="entry name" value="HYBRID SIGNAL TRANSDUCTION HISTIDINE KINASE J"/>
    <property type="match status" value="1"/>
</dbReference>
<dbReference type="InterPro" id="IPR003594">
    <property type="entry name" value="HATPase_dom"/>
</dbReference>
<feature type="transmembrane region" description="Helical" evidence="18">
    <location>
        <begin position="278"/>
        <end position="298"/>
    </location>
</feature>
<dbReference type="InterPro" id="IPR001638">
    <property type="entry name" value="Solute-binding_3/MltF_N"/>
</dbReference>
<protein>
    <recommendedName>
        <fullName evidence="15">Sensory/regulatory protein RpfC</fullName>
        <ecNumber evidence="3">2.7.13.3</ecNumber>
    </recommendedName>
</protein>
<dbReference type="InterPro" id="IPR036097">
    <property type="entry name" value="HisK_dim/P_sf"/>
</dbReference>
<dbReference type="InterPro" id="IPR035965">
    <property type="entry name" value="PAS-like_dom_sf"/>
</dbReference>
<dbReference type="InterPro" id="IPR036890">
    <property type="entry name" value="HATPase_C_sf"/>
</dbReference>
<dbReference type="SMART" id="SM00388">
    <property type="entry name" value="HisKA"/>
    <property type="match status" value="1"/>
</dbReference>
<evidence type="ECO:0000256" key="16">
    <source>
        <dbReference type="PROSITE-ProRule" id="PRU00110"/>
    </source>
</evidence>
<accession>A0A368NN45</accession>
<dbReference type="Gene3D" id="3.40.50.2300">
    <property type="match status" value="2"/>
</dbReference>
<dbReference type="SUPFAM" id="SSF55785">
    <property type="entry name" value="PYP-like sensor domain (PAS domain)"/>
    <property type="match status" value="1"/>
</dbReference>
<dbReference type="EMBL" id="QPID01000003">
    <property type="protein sequence ID" value="RCU50889.1"/>
    <property type="molecule type" value="Genomic_DNA"/>
</dbReference>
<evidence type="ECO:0000259" key="21">
    <source>
        <dbReference type="PROSITE" id="PS50112"/>
    </source>
</evidence>
<dbReference type="FunFam" id="1.10.287.130:FF:000002">
    <property type="entry name" value="Two-component osmosensing histidine kinase"/>
    <property type="match status" value="1"/>
</dbReference>
<feature type="domain" description="HPt" evidence="22">
    <location>
        <begin position="1385"/>
        <end position="1479"/>
    </location>
</feature>
<dbReference type="CDD" id="cd17546">
    <property type="entry name" value="REC_hyHK_CKI1_RcsC-like"/>
    <property type="match status" value="1"/>
</dbReference>
<feature type="modified residue" description="4-aspartylphosphate" evidence="17">
    <location>
        <position position="1134"/>
    </location>
</feature>
<dbReference type="InterPro" id="IPR001789">
    <property type="entry name" value="Sig_transdc_resp-reg_receiver"/>
</dbReference>
<dbReference type="PROSITE" id="PS50110">
    <property type="entry name" value="RESPONSE_REGULATORY"/>
    <property type="match status" value="2"/>
</dbReference>
<evidence type="ECO:0000256" key="8">
    <source>
        <dbReference type="ARBA" id="ARBA00022741"/>
    </source>
</evidence>
<dbReference type="SMART" id="SM00448">
    <property type="entry name" value="REC"/>
    <property type="match status" value="2"/>
</dbReference>
<evidence type="ECO:0000256" key="7">
    <source>
        <dbReference type="ARBA" id="ARBA00022692"/>
    </source>
</evidence>
<reference evidence="23 24" key="1">
    <citation type="submission" date="2018-07" db="EMBL/GenBank/DDBJ databases">
        <title>Corallincola holothuriorum sp. nov., a new facultative anaerobe isolated from sea cucumber Apostichopus japonicus.</title>
        <authorList>
            <person name="Xia H."/>
        </authorList>
    </citation>
    <scope>NUCLEOTIDE SEQUENCE [LARGE SCALE GENOMIC DNA]</scope>
    <source>
        <strain evidence="23 24">C4</strain>
    </source>
</reference>
<dbReference type="Gene3D" id="3.40.190.10">
    <property type="entry name" value="Periplasmic binding protein-like II"/>
    <property type="match status" value="2"/>
</dbReference>
<evidence type="ECO:0000256" key="18">
    <source>
        <dbReference type="SAM" id="Phobius"/>
    </source>
</evidence>
<evidence type="ECO:0000256" key="13">
    <source>
        <dbReference type="ARBA" id="ARBA00023136"/>
    </source>
</evidence>
<dbReference type="SUPFAM" id="SSF55874">
    <property type="entry name" value="ATPase domain of HSP90 chaperone/DNA topoisomerase II/histidine kinase"/>
    <property type="match status" value="1"/>
</dbReference>
<dbReference type="GO" id="GO:0005886">
    <property type="term" value="C:plasma membrane"/>
    <property type="evidence" value="ECO:0007669"/>
    <property type="project" value="UniProtKB-SubCell"/>
</dbReference>
<keyword evidence="9" id="KW-0418">Kinase</keyword>
<feature type="modified residue" description="Phosphohistidine" evidence="16">
    <location>
        <position position="1424"/>
    </location>
</feature>
<feature type="domain" description="Response regulatory" evidence="20">
    <location>
        <begin position="1229"/>
        <end position="1343"/>
    </location>
</feature>
<keyword evidence="10" id="KW-0067">ATP-binding</keyword>
<evidence type="ECO:0000313" key="24">
    <source>
        <dbReference type="Proteomes" id="UP000252558"/>
    </source>
</evidence>
<keyword evidence="6" id="KW-0808">Transferase</keyword>
<feature type="transmembrane region" description="Helical" evidence="18">
    <location>
        <begin position="648"/>
        <end position="670"/>
    </location>
</feature>
<dbReference type="PROSITE" id="PS50109">
    <property type="entry name" value="HIS_KIN"/>
    <property type="match status" value="1"/>
</dbReference>
<dbReference type="PANTHER" id="PTHR45339">
    <property type="entry name" value="HYBRID SIGNAL TRANSDUCTION HISTIDINE KINASE J"/>
    <property type="match status" value="1"/>
</dbReference>
<dbReference type="Gene3D" id="3.30.565.10">
    <property type="entry name" value="Histidine kinase-like ATPase, C-terminal domain"/>
    <property type="match status" value="1"/>
</dbReference>
<evidence type="ECO:0000256" key="9">
    <source>
        <dbReference type="ARBA" id="ARBA00022777"/>
    </source>
</evidence>
<dbReference type="Gene3D" id="3.30.450.20">
    <property type="entry name" value="PAS domain"/>
    <property type="match status" value="1"/>
</dbReference>
<evidence type="ECO:0000256" key="3">
    <source>
        <dbReference type="ARBA" id="ARBA00012438"/>
    </source>
</evidence>
<dbReference type="InterPro" id="IPR000014">
    <property type="entry name" value="PAS"/>
</dbReference>
<dbReference type="CDD" id="cd00082">
    <property type="entry name" value="HisKA"/>
    <property type="match status" value="1"/>
</dbReference>
<proteinExistence type="predicted"/>